<dbReference type="EMBL" id="CP009654">
    <property type="protein sequence ID" value="APC97008.1"/>
    <property type="molecule type" value="Genomic_DNA"/>
</dbReference>
<proteinExistence type="predicted"/>
<evidence type="ECO:0000313" key="2">
    <source>
        <dbReference type="Proteomes" id="UP000182521"/>
    </source>
</evidence>
<dbReference type="OrthoDB" id="5605031at2"/>
<accession>A0A1J0KTA2</accession>
<evidence type="ECO:0000313" key="1">
    <source>
        <dbReference type="EMBL" id="APC97008.1"/>
    </source>
</evidence>
<gene>
    <name evidence="1" type="ORF">KX01_1588</name>
</gene>
<reference evidence="2" key="1">
    <citation type="submission" date="2014-10" db="EMBL/GenBank/DDBJ databases">
        <authorList>
            <person name="Kuske C.R."/>
            <person name="Challacombe J.F."/>
            <person name="Daligault H.E."/>
            <person name="Davenport K.W."/>
            <person name="Johnson S.L."/>
            <person name="Siddaramappa S."/>
            <person name="Petersen J.M."/>
        </authorList>
    </citation>
    <scope>NUCLEOTIDE SEQUENCE [LARGE SCALE GENOMIC DNA]</scope>
    <source>
        <strain evidence="2">CA97-1460</strain>
    </source>
</reference>
<organism evidence="1 2">
    <name type="scientific">Francisella frigiditurris</name>
    <dbReference type="NCBI Taxonomy" id="1542390"/>
    <lineage>
        <taxon>Bacteria</taxon>
        <taxon>Pseudomonadati</taxon>
        <taxon>Pseudomonadota</taxon>
        <taxon>Gammaproteobacteria</taxon>
        <taxon>Thiotrichales</taxon>
        <taxon>Francisellaceae</taxon>
        <taxon>Francisella</taxon>
    </lineage>
</organism>
<dbReference type="Proteomes" id="UP000182521">
    <property type="component" value="Chromosome"/>
</dbReference>
<dbReference type="KEGG" id="frc:KX01_1588"/>
<sequence>MISLWLEKLRKKAKKTVLGIEYDLASASSVKLKKHENNEYELIAFETNDFPEEAYVEGNVSTEYLATYITDLIKFNKLKNTKLGFLVYKDNMVNYEDIVCDKKALEIISETSVSDYIQEHFLKKKYPETYNKISFTYFDHIISESKIEVYYIPEISYMEKINAISKAAKKTLAVCDIDTFAISRFVQELYFEEISKNKKESILLDLYGDKICLYCFSSKGELIDYELVQIFDLKINDTSYVDEVVQLLLRFVDFLALDVDGESFESTFNNQDKKVYIFGLKKGLNSIFESIKSLVELDCQLLDPFLFVKKSSQDEIKDSYRYVMATAIAMREEL</sequence>
<keyword evidence="2" id="KW-1185">Reference proteome</keyword>
<dbReference type="RefSeq" id="WP_071664466.1">
    <property type="nucleotide sequence ID" value="NZ_CP009654.1"/>
</dbReference>
<protein>
    <submittedName>
        <fullName evidence="1">Putative type IV pili, pilus assembly protein</fullName>
    </submittedName>
</protein>
<dbReference type="AlphaFoldDB" id="A0A1J0KTA2"/>
<name>A0A1J0KTA2_9GAMM</name>
<dbReference type="STRING" id="1542390.KX01_1588"/>